<evidence type="ECO:0000256" key="1">
    <source>
        <dbReference type="SAM" id="MobiDB-lite"/>
    </source>
</evidence>
<dbReference type="AlphaFoldDB" id="A0A318LEI0"/>
<feature type="domain" description="Transglycosylase SLT" evidence="2">
    <location>
        <begin position="189"/>
        <end position="239"/>
    </location>
</feature>
<dbReference type="Gene3D" id="1.10.530.10">
    <property type="match status" value="1"/>
</dbReference>
<gene>
    <name evidence="3" type="ORF">BA062_29955</name>
</gene>
<dbReference type="EMBL" id="MASU01000013">
    <property type="protein sequence ID" value="PXY24434.1"/>
    <property type="molecule type" value="Genomic_DNA"/>
</dbReference>
<dbReference type="GO" id="GO:0009253">
    <property type="term" value="P:peptidoglycan catabolic process"/>
    <property type="evidence" value="ECO:0007669"/>
    <property type="project" value="TreeGrafter"/>
</dbReference>
<feature type="compositionally biased region" description="Pro residues" evidence="1">
    <location>
        <begin position="354"/>
        <end position="390"/>
    </location>
</feature>
<comment type="caution">
    <text evidence="3">The sequence shown here is derived from an EMBL/GenBank/DDBJ whole genome shotgun (WGS) entry which is preliminary data.</text>
</comment>
<evidence type="ECO:0000259" key="2">
    <source>
        <dbReference type="Pfam" id="PF13406"/>
    </source>
</evidence>
<dbReference type="InterPro" id="IPR043426">
    <property type="entry name" value="MltB-like"/>
</dbReference>
<dbReference type="InterPro" id="IPR023346">
    <property type="entry name" value="Lysozyme-like_dom_sf"/>
</dbReference>
<feature type="compositionally biased region" description="Low complexity" evidence="1">
    <location>
        <begin position="391"/>
        <end position="404"/>
    </location>
</feature>
<dbReference type="CDD" id="cd13399">
    <property type="entry name" value="Slt35-like"/>
    <property type="match status" value="1"/>
</dbReference>
<feature type="compositionally biased region" description="Pro residues" evidence="1">
    <location>
        <begin position="308"/>
        <end position="329"/>
    </location>
</feature>
<sequence length="438" mass="43812">MHRSHRRALARRRRANARRARVASLAAVSLAFVPFVGGGAGSLPLAGTAMQEPFGATGELPAQRELGPQILADAGDPLALARGGAPLGVPVPELADGTGASGASATGSLGIPGAVLKAYYDAERALASLSPGCKLDWSLLAAIGRIESGHASGGRVDGDGRTLSPILGPQLNGAGAFAAIADTDGGALDGDGVWDRAVGPMQFIPGTWWAYAADGNGDGVADPHNVFDATVAAGKYLCAGGGDLSNPQDRARAVFRYNQSDSYVRTVLLWASLYAGGVTPTASASGPIVLADGGPVAGFQGPPRGRSAPPPPAPSVRPGPAPSTPPATGAPPATGGPGTSTPDRPDQPELPGTTTPPPGTSDPTTPTTPPTTPDDPGTTTPPPTCEPTEPPATTEPTEPTATEPTEPPPATEPTETAEPTETTEPTDTTEPPPPSCTP</sequence>
<evidence type="ECO:0000313" key="4">
    <source>
        <dbReference type="Proteomes" id="UP000247892"/>
    </source>
</evidence>
<dbReference type="Pfam" id="PF13406">
    <property type="entry name" value="SLT_2"/>
    <property type="match status" value="1"/>
</dbReference>
<dbReference type="GO" id="GO:0008933">
    <property type="term" value="F:peptidoglycan lytic transglycosylase activity"/>
    <property type="evidence" value="ECO:0007669"/>
    <property type="project" value="TreeGrafter"/>
</dbReference>
<keyword evidence="4" id="KW-1185">Reference proteome</keyword>
<feature type="region of interest" description="Disordered" evidence="1">
    <location>
        <begin position="295"/>
        <end position="438"/>
    </location>
</feature>
<reference evidence="3 4" key="1">
    <citation type="submission" date="2016-07" db="EMBL/GenBank/DDBJ databases">
        <title>Draft genome sequence of Prauserella sp. YIM 121212, isolated from alkaline soil.</title>
        <authorList>
            <person name="Ruckert C."/>
            <person name="Albersmeier A."/>
            <person name="Jiang C.-L."/>
            <person name="Jiang Y."/>
            <person name="Kalinowski J."/>
            <person name="Schneider O."/>
            <person name="Winkler A."/>
            <person name="Zotchev S.B."/>
        </authorList>
    </citation>
    <scope>NUCLEOTIDE SEQUENCE [LARGE SCALE GENOMIC DNA]</scope>
    <source>
        <strain evidence="3 4">YIM 121212</strain>
    </source>
</reference>
<dbReference type="PANTHER" id="PTHR30163:SF8">
    <property type="entry name" value="LYTIC MUREIN TRANSGLYCOSYLASE"/>
    <property type="match status" value="1"/>
</dbReference>
<evidence type="ECO:0000313" key="3">
    <source>
        <dbReference type="EMBL" id="PXY24434.1"/>
    </source>
</evidence>
<organism evidence="3 4">
    <name type="scientific">Prauserella flavalba</name>
    <dbReference type="NCBI Taxonomy" id="1477506"/>
    <lineage>
        <taxon>Bacteria</taxon>
        <taxon>Bacillati</taxon>
        <taxon>Actinomycetota</taxon>
        <taxon>Actinomycetes</taxon>
        <taxon>Pseudonocardiales</taxon>
        <taxon>Pseudonocardiaceae</taxon>
        <taxon>Prauserella</taxon>
    </lineage>
</organism>
<proteinExistence type="predicted"/>
<accession>A0A318LEI0</accession>
<name>A0A318LEI0_9PSEU</name>
<dbReference type="SUPFAM" id="SSF53955">
    <property type="entry name" value="Lysozyme-like"/>
    <property type="match status" value="1"/>
</dbReference>
<dbReference type="InterPro" id="IPR031304">
    <property type="entry name" value="SLT_2"/>
</dbReference>
<dbReference type="PANTHER" id="PTHR30163">
    <property type="entry name" value="MEMBRANE-BOUND LYTIC MUREIN TRANSGLYCOSYLASE B"/>
    <property type="match status" value="1"/>
</dbReference>
<dbReference type="Proteomes" id="UP000247892">
    <property type="component" value="Unassembled WGS sequence"/>
</dbReference>
<protein>
    <recommendedName>
        <fullName evidence="2">Transglycosylase SLT domain-containing protein</fullName>
    </recommendedName>
</protein>
<feature type="compositionally biased region" description="Low complexity" evidence="1">
    <location>
        <begin position="412"/>
        <end position="429"/>
    </location>
</feature>